<dbReference type="EMBL" id="JAUJEA010000006">
    <property type="protein sequence ID" value="MDN5203171.1"/>
    <property type="molecule type" value="Genomic_DNA"/>
</dbReference>
<keyword evidence="1" id="KW-0802">TPR repeat</keyword>
<evidence type="ECO:0000256" key="1">
    <source>
        <dbReference type="PROSITE-ProRule" id="PRU00339"/>
    </source>
</evidence>
<name>A0ABT8KR23_9BACT</name>
<protein>
    <submittedName>
        <fullName evidence="2">ABC transporter substrate-binding protein</fullName>
    </submittedName>
</protein>
<feature type="repeat" description="TPR" evidence="1">
    <location>
        <begin position="27"/>
        <end position="60"/>
    </location>
</feature>
<comment type="caution">
    <text evidence="2">The sequence shown here is derived from an EMBL/GenBank/DDBJ whole genome shotgun (WGS) entry which is preliminary data.</text>
</comment>
<dbReference type="SUPFAM" id="SSF53822">
    <property type="entry name" value="Periplasmic binding protein-like I"/>
    <property type="match status" value="1"/>
</dbReference>
<gene>
    <name evidence="2" type="ORF">QQ008_17410</name>
</gene>
<organism evidence="2 3">
    <name type="scientific">Splendidivirga corallicola</name>
    <dbReference type="NCBI Taxonomy" id="3051826"/>
    <lineage>
        <taxon>Bacteria</taxon>
        <taxon>Pseudomonadati</taxon>
        <taxon>Bacteroidota</taxon>
        <taxon>Cytophagia</taxon>
        <taxon>Cytophagales</taxon>
        <taxon>Splendidivirgaceae</taxon>
        <taxon>Splendidivirga</taxon>
    </lineage>
</organism>
<reference evidence="2" key="1">
    <citation type="submission" date="2023-06" db="EMBL/GenBank/DDBJ databases">
        <title>Genomic of Parafulvivirga corallium.</title>
        <authorList>
            <person name="Wang G."/>
        </authorList>
    </citation>
    <scope>NUCLEOTIDE SEQUENCE</scope>
    <source>
        <strain evidence="2">BMA10</strain>
    </source>
</reference>
<dbReference type="InterPro" id="IPR011990">
    <property type="entry name" value="TPR-like_helical_dom_sf"/>
</dbReference>
<dbReference type="PROSITE" id="PS51257">
    <property type="entry name" value="PROKAR_LIPOPROTEIN"/>
    <property type="match status" value="1"/>
</dbReference>
<dbReference type="Proteomes" id="UP001172082">
    <property type="component" value="Unassembled WGS sequence"/>
</dbReference>
<dbReference type="SUPFAM" id="SSF48452">
    <property type="entry name" value="TPR-like"/>
    <property type="match status" value="1"/>
</dbReference>
<dbReference type="PROSITE" id="PS50005">
    <property type="entry name" value="TPR"/>
    <property type="match status" value="1"/>
</dbReference>
<dbReference type="InterPro" id="IPR019734">
    <property type="entry name" value="TPR_rpt"/>
</dbReference>
<dbReference type="RefSeq" id="WP_346753193.1">
    <property type="nucleotide sequence ID" value="NZ_JAUJEA010000006.1"/>
</dbReference>
<evidence type="ECO:0000313" key="2">
    <source>
        <dbReference type="EMBL" id="MDN5203171.1"/>
    </source>
</evidence>
<dbReference type="Gene3D" id="3.40.50.2300">
    <property type="match status" value="2"/>
</dbReference>
<sequence>MKIAKLFFTMIMLLACSVTWGQNSSNYQSRYRNGKYLFQEGKYKLAMEEFRQLISRTENNPFLEYASYYFALSAYHAGQSFVAKSMFYQIERRHASWERIDEVYLWIAKLNFEEDDYLKAFINLANIKDAAMKNDVDNIKRHFLAKKLDNLEQLELILSKNPYDAVVAEALAASIINSPIIEQDHNLLEFLVTEFSLDEEKYGLSVIAESVKKDMYNVAILLPLNSESIDPENIKFRNNFVLELFEGIKLGAQKVNTYDQKLKLHVFDTKRDSIHTKKMIDSGALDEMDIIIGPLFQDPIELTSNFSFYKKINMVNPLSYNSGVVGNNPFSFLFRPSLETQAQVAADFATKSFSGNKRLRIIYGDSPKDSLLAFNYKERIELDSFEIVGMHKVLAKESRDIINILTARDVENEDIYIPADSLGHLYLASSDDLIIANTISALEARGDNLPVVGVEDWLKMETTEFDQMERLGICFTSPNYIDYTKKEVEEFRTFYHANTNSYPSIYAYTGYELMTFFGKLLIDHGTYFQKEFPRLGLIPGQLYSGFYYGQENDNQHVPIVKFEESELKIINRSN</sequence>
<keyword evidence="3" id="KW-1185">Reference proteome</keyword>
<dbReference type="InterPro" id="IPR028082">
    <property type="entry name" value="Peripla_BP_I"/>
</dbReference>
<evidence type="ECO:0000313" key="3">
    <source>
        <dbReference type="Proteomes" id="UP001172082"/>
    </source>
</evidence>
<dbReference type="Gene3D" id="1.25.40.10">
    <property type="entry name" value="Tetratricopeptide repeat domain"/>
    <property type="match status" value="1"/>
</dbReference>
<dbReference type="CDD" id="cd06268">
    <property type="entry name" value="PBP1_ABC_transporter_LIVBP-like"/>
    <property type="match status" value="1"/>
</dbReference>
<proteinExistence type="predicted"/>
<accession>A0ABT8KR23</accession>